<dbReference type="KEGG" id="dfe:Dfer_1179"/>
<dbReference type="EMBL" id="CP001619">
    <property type="protein sequence ID" value="ACT92428.1"/>
    <property type="molecule type" value="Genomic_DNA"/>
</dbReference>
<dbReference type="NCBIfam" id="TIGR04183">
    <property type="entry name" value="Por_Secre_tail"/>
    <property type="match status" value="1"/>
</dbReference>
<dbReference type="Proteomes" id="UP000002011">
    <property type="component" value="Chromosome"/>
</dbReference>
<dbReference type="Gene3D" id="2.60.40.10">
    <property type="entry name" value="Immunoglobulins"/>
    <property type="match status" value="1"/>
</dbReference>
<keyword evidence="2" id="KW-1185">Reference proteome</keyword>
<evidence type="ECO:0000313" key="1">
    <source>
        <dbReference type="EMBL" id="ACT92428.1"/>
    </source>
</evidence>
<protein>
    <recommendedName>
        <fullName evidence="3">Peptidase M64, IgA</fullName>
    </recommendedName>
</protein>
<sequence length="603" mass="65772">MKSIFTALLTICMTTTAFSQRYQVDTLYKNGPLDNRINVVILGDGFTEEQLPKFAEEAKKFADFFLAYNPYNDYRNYFNFFAIRTPSKESGTSNPGAAPDAYPDQPVGMKDTFFGVSFGYSIHRLVEVSKFDVLYGLMASHFPAYDLIVVLANTDYYGGSGGQIAVHTLNKDANTIGVHEIGHTFGRLSDEYWAGSLYGSETANMTANSDPATIRWKNWLDNPQIGIHKHGPEGDAAHWHKPANGTCLMEYLNQELCAVCNEATIERLLEYINPVEKIEPDTTGTVDVSLADKFKLTLLKPVRNTFEVQWRLNGKLLAFSGEELSLENMEVPDSARLTASVFDKTTLSRRKEARAERTHTVAWSLKSSIPAEFRIVTSPDSVCAGGEVVLTAHGCPVAPSWSTGETGKSITVQLNQSATYSSSCKPAGSATKTAEVHLKALPLPNATATNGGPYTAGQTIELAATGGVQYMWRGPLFFVANTANASIPLASVDQGGLYEVVVTDVNGCSKTVQTEVKVDPILSVPADLDVLVTVSPNPARDYMAFKTKLGGKSTIKLYDQSGRQQLSNTFEKKGETKLNLPAGIYLYRFTNGGRDVSGKIAVQ</sequence>
<dbReference type="InterPro" id="IPR019026">
    <property type="entry name" value="Peptidase_M64_IgA"/>
</dbReference>
<dbReference type="OrthoDB" id="127762at2"/>
<evidence type="ECO:0008006" key="3">
    <source>
        <dbReference type="Google" id="ProtNLM"/>
    </source>
</evidence>
<dbReference type="RefSeq" id="WP_015810682.1">
    <property type="nucleotide sequence ID" value="NC_013037.1"/>
</dbReference>
<reference evidence="1 2" key="1">
    <citation type="journal article" date="2009" name="Stand. Genomic Sci.">
        <title>Complete genome sequence of Dyadobacter fermentans type strain (NS114).</title>
        <authorList>
            <person name="Lang E."/>
            <person name="Lapidus A."/>
            <person name="Chertkov O."/>
            <person name="Brettin T."/>
            <person name="Detter J.C."/>
            <person name="Han C."/>
            <person name="Copeland A."/>
            <person name="Glavina Del Rio T."/>
            <person name="Nolan M."/>
            <person name="Chen F."/>
            <person name="Lucas S."/>
            <person name="Tice H."/>
            <person name="Cheng J.F."/>
            <person name="Land M."/>
            <person name="Hauser L."/>
            <person name="Chang Y.J."/>
            <person name="Jeffries C.D."/>
            <person name="Kopitz M."/>
            <person name="Bruce D."/>
            <person name="Goodwin L."/>
            <person name="Pitluck S."/>
            <person name="Ovchinnikova G."/>
            <person name="Pati A."/>
            <person name="Ivanova N."/>
            <person name="Mavrommatis K."/>
            <person name="Chen A."/>
            <person name="Palaniappan K."/>
            <person name="Chain P."/>
            <person name="Bristow J."/>
            <person name="Eisen J.A."/>
            <person name="Markowitz V."/>
            <person name="Hugenholtz P."/>
            <person name="Goker M."/>
            <person name="Rohde M."/>
            <person name="Kyrpides N.C."/>
            <person name="Klenk H.P."/>
        </authorList>
    </citation>
    <scope>NUCLEOTIDE SEQUENCE [LARGE SCALE GENOMIC DNA]</scope>
    <source>
        <strain evidence="2">ATCC 700827 / DSM 18053 / CIP 107007 / KCTC 52180 / NS114</strain>
    </source>
</reference>
<dbReference type="InterPro" id="IPR013783">
    <property type="entry name" value="Ig-like_fold"/>
</dbReference>
<dbReference type="InterPro" id="IPR024079">
    <property type="entry name" value="MetalloPept_cat_dom_sf"/>
</dbReference>
<dbReference type="GO" id="GO:0008237">
    <property type="term" value="F:metallopeptidase activity"/>
    <property type="evidence" value="ECO:0007669"/>
    <property type="project" value="InterPro"/>
</dbReference>
<name>C6W568_DYAFD</name>
<dbReference type="eggNOG" id="COG4409">
    <property type="taxonomic scope" value="Bacteria"/>
</dbReference>
<dbReference type="AlphaFoldDB" id="C6W568"/>
<organism evidence="1 2">
    <name type="scientific">Dyadobacter fermentans (strain ATCC 700827 / DSM 18053 / CIP 107007 / KCTC 52180 / NS114)</name>
    <dbReference type="NCBI Taxonomy" id="471854"/>
    <lineage>
        <taxon>Bacteria</taxon>
        <taxon>Pseudomonadati</taxon>
        <taxon>Bacteroidota</taxon>
        <taxon>Cytophagia</taxon>
        <taxon>Cytophagales</taxon>
        <taxon>Spirosomataceae</taxon>
        <taxon>Dyadobacter</taxon>
    </lineage>
</organism>
<gene>
    <name evidence="1" type="ordered locus">Dfer_1179</name>
</gene>
<dbReference type="Gene3D" id="3.40.390.10">
    <property type="entry name" value="Collagenase (Catalytic Domain)"/>
    <property type="match status" value="1"/>
</dbReference>
<dbReference type="STRING" id="471854.Dfer_1179"/>
<dbReference type="eggNOG" id="COG2304">
    <property type="taxonomic scope" value="Bacteria"/>
</dbReference>
<dbReference type="Pfam" id="PF09471">
    <property type="entry name" value="Peptidase_M64"/>
    <property type="match status" value="1"/>
</dbReference>
<dbReference type="HOGENOM" id="CLU_452523_0_0_10"/>
<accession>C6W568</accession>
<dbReference type="InterPro" id="IPR026444">
    <property type="entry name" value="Secre_tail"/>
</dbReference>
<evidence type="ECO:0000313" key="2">
    <source>
        <dbReference type="Proteomes" id="UP000002011"/>
    </source>
</evidence>
<proteinExistence type="predicted"/>